<evidence type="ECO:0000256" key="1">
    <source>
        <dbReference type="ARBA" id="ARBA00004651"/>
    </source>
</evidence>
<keyword evidence="6 7" id="KW-0472">Membrane</keyword>
<dbReference type="InterPro" id="IPR049142">
    <property type="entry name" value="MS_channel_1st"/>
</dbReference>
<evidence type="ECO:0000256" key="5">
    <source>
        <dbReference type="ARBA" id="ARBA00022989"/>
    </source>
</evidence>
<feature type="transmembrane region" description="Helical" evidence="7">
    <location>
        <begin position="25"/>
        <end position="46"/>
    </location>
</feature>
<dbReference type="Gene3D" id="3.30.70.100">
    <property type="match status" value="1"/>
</dbReference>
<dbReference type="EMBL" id="CP013118">
    <property type="protein sequence ID" value="ALO14471.1"/>
    <property type="molecule type" value="Genomic_DNA"/>
</dbReference>
<dbReference type="InterPro" id="IPR011014">
    <property type="entry name" value="MscS_channel_TM-2"/>
</dbReference>
<feature type="transmembrane region" description="Helical" evidence="7">
    <location>
        <begin position="91"/>
        <end position="121"/>
    </location>
</feature>
<dbReference type="Pfam" id="PF21088">
    <property type="entry name" value="MS_channel_1st"/>
    <property type="match status" value="1"/>
</dbReference>
<sequence>MFTEETLTKIKDKLLDVLFEIGPDILISIVVLVLGAIFIRLISRLLRKSFRKYNIEPSLATFIQSLVRFMLYAILIVSVGTTLGIKTSSFVAIIGAAGLAIGLALQGSLANFAGGVLILIFKPFKVDDLIFVNGKLGIVSDIDILYTRLTTFDNRIITIPNGTMANSDIDNRTMQDKRRVDITLKFSYDEDMTQIRKIVVDAMKKHPRILKDPEPDVWLDDFREYDMKVAARCWVAPEEWWPVYWEQLEAIKEALDEAGIKIPIPKNEVSFANQNTNEAPSKPV</sequence>
<dbReference type="SUPFAM" id="SSF82861">
    <property type="entry name" value="Mechanosensitive channel protein MscS (YggB), transmembrane region"/>
    <property type="match status" value="1"/>
</dbReference>
<dbReference type="Gene3D" id="1.10.287.1260">
    <property type="match status" value="1"/>
</dbReference>
<dbReference type="PROSITE" id="PS01246">
    <property type="entry name" value="UPF0003"/>
    <property type="match status" value="1"/>
</dbReference>
<evidence type="ECO:0000256" key="3">
    <source>
        <dbReference type="ARBA" id="ARBA00022475"/>
    </source>
</evidence>
<reference evidence="11 12" key="1">
    <citation type="submission" date="2015-11" db="EMBL/GenBank/DDBJ databases">
        <title>Description and complete genome sequence of a novel strain predominating in hypersaline microbial mats and representing a new family of the Bacteriodetes phylum.</title>
        <authorList>
            <person name="Spring S."/>
            <person name="Bunk B."/>
            <person name="Sproer C."/>
            <person name="Klenk H.-P."/>
        </authorList>
    </citation>
    <scope>NUCLEOTIDE SEQUENCE [LARGE SCALE GENOMIC DNA]</scope>
    <source>
        <strain evidence="11 12">L21-Spi-D4</strain>
    </source>
</reference>
<feature type="domain" description="Mechanosensitive ion channel MscS" evidence="8">
    <location>
        <begin position="108"/>
        <end position="172"/>
    </location>
</feature>
<evidence type="ECO:0000313" key="12">
    <source>
        <dbReference type="Proteomes" id="UP000064893"/>
    </source>
</evidence>
<dbReference type="InterPro" id="IPR045275">
    <property type="entry name" value="MscS_archaea/bacteria_type"/>
</dbReference>
<comment type="similarity">
    <text evidence="2">Belongs to the MscS (TC 1.A.23) family.</text>
</comment>
<dbReference type="PANTHER" id="PTHR30221:SF1">
    <property type="entry name" value="SMALL-CONDUCTANCE MECHANOSENSITIVE CHANNEL"/>
    <property type="match status" value="1"/>
</dbReference>
<dbReference type="Proteomes" id="UP000064893">
    <property type="component" value="Chromosome"/>
</dbReference>
<evidence type="ECO:0000259" key="10">
    <source>
        <dbReference type="Pfam" id="PF21088"/>
    </source>
</evidence>
<dbReference type="AlphaFoldDB" id="A0A0S2HWK7"/>
<evidence type="ECO:0000259" key="8">
    <source>
        <dbReference type="Pfam" id="PF00924"/>
    </source>
</evidence>
<evidence type="ECO:0000256" key="4">
    <source>
        <dbReference type="ARBA" id="ARBA00022692"/>
    </source>
</evidence>
<feature type="transmembrane region" description="Helical" evidence="7">
    <location>
        <begin position="66"/>
        <end position="85"/>
    </location>
</feature>
<organism evidence="11 12">
    <name type="scientific">Salinivirga cyanobacteriivorans</name>
    <dbReference type="NCBI Taxonomy" id="1307839"/>
    <lineage>
        <taxon>Bacteria</taxon>
        <taxon>Pseudomonadati</taxon>
        <taxon>Bacteroidota</taxon>
        <taxon>Bacteroidia</taxon>
        <taxon>Bacteroidales</taxon>
        <taxon>Salinivirgaceae</taxon>
        <taxon>Salinivirga</taxon>
    </lineage>
</organism>
<dbReference type="OrthoDB" id="9809206at2"/>
<keyword evidence="12" id="KW-1185">Reference proteome</keyword>
<dbReference type="RefSeq" id="WP_057952012.1">
    <property type="nucleotide sequence ID" value="NZ_CP013118.1"/>
</dbReference>
<dbReference type="SUPFAM" id="SSF82689">
    <property type="entry name" value="Mechanosensitive channel protein MscS (YggB), C-terminal domain"/>
    <property type="match status" value="1"/>
</dbReference>
<dbReference type="GO" id="GO:0008381">
    <property type="term" value="F:mechanosensitive monoatomic ion channel activity"/>
    <property type="evidence" value="ECO:0007669"/>
    <property type="project" value="InterPro"/>
</dbReference>
<dbReference type="PANTHER" id="PTHR30221">
    <property type="entry name" value="SMALL-CONDUCTANCE MECHANOSENSITIVE CHANNEL"/>
    <property type="match status" value="1"/>
</dbReference>
<evidence type="ECO:0000259" key="9">
    <source>
        <dbReference type="Pfam" id="PF21082"/>
    </source>
</evidence>
<dbReference type="InterPro" id="IPR006686">
    <property type="entry name" value="MscS_channel_CS"/>
</dbReference>
<dbReference type="STRING" id="1307839.L21SP5_00800"/>
<keyword evidence="3" id="KW-1003">Cell membrane</keyword>
<name>A0A0S2HWK7_9BACT</name>
<proteinExistence type="inferred from homology"/>
<feature type="domain" description="Mechanosensitive ion channel transmembrane helices 2/3" evidence="10">
    <location>
        <begin position="66"/>
        <end position="106"/>
    </location>
</feature>
<dbReference type="Gene3D" id="2.30.30.60">
    <property type="match status" value="1"/>
</dbReference>
<dbReference type="InterPro" id="IPR006685">
    <property type="entry name" value="MscS_channel_2nd"/>
</dbReference>
<keyword evidence="4 7" id="KW-0812">Transmembrane</keyword>
<accession>A0A0S2HWK7</accession>
<feature type="domain" description="Mechanosensitive ion channel MscS C-terminal" evidence="9">
    <location>
        <begin position="181"/>
        <end position="262"/>
    </location>
</feature>
<comment type="subcellular location">
    <subcellularLocation>
        <location evidence="1">Cell membrane</location>
        <topology evidence="1">Multi-pass membrane protein</topology>
    </subcellularLocation>
</comment>
<dbReference type="Pfam" id="PF05552">
    <property type="entry name" value="MS_channel_1st_1"/>
    <property type="match status" value="1"/>
</dbReference>
<dbReference type="KEGG" id="blq:L21SP5_00800"/>
<evidence type="ECO:0000256" key="2">
    <source>
        <dbReference type="ARBA" id="ARBA00008017"/>
    </source>
</evidence>
<evidence type="ECO:0000256" key="7">
    <source>
        <dbReference type="SAM" id="Phobius"/>
    </source>
</evidence>
<dbReference type="Pfam" id="PF00924">
    <property type="entry name" value="MS_channel_2nd"/>
    <property type="match status" value="1"/>
</dbReference>
<keyword evidence="5 7" id="KW-1133">Transmembrane helix</keyword>
<protein>
    <submittedName>
        <fullName evidence="11">Small-conductance mechanosensitive channel</fullName>
    </submittedName>
</protein>
<dbReference type="GO" id="GO:0005886">
    <property type="term" value="C:plasma membrane"/>
    <property type="evidence" value="ECO:0007669"/>
    <property type="project" value="UniProtKB-SubCell"/>
</dbReference>
<dbReference type="SUPFAM" id="SSF50182">
    <property type="entry name" value="Sm-like ribonucleoproteins"/>
    <property type="match status" value="1"/>
</dbReference>
<dbReference type="InterPro" id="IPR008910">
    <property type="entry name" value="MSC_TM_helix"/>
</dbReference>
<gene>
    <name evidence="11" type="primary">mscS</name>
    <name evidence="11" type="ORF">L21SP5_00800</name>
</gene>
<dbReference type="InterPro" id="IPR011066">
    <property type="entry name" value="MscS_channel_C_sf"/>
</dbReference>
<evidence type="ECO:0000313" key="11">
    <source>
        <dbReference type="EMBL" id="ALO14471.1"/>
    </source>
</evidence>
<dbReference type="InterPro" id="IPR049278">
    <property type="entry name" value="MS_channel_C"/>
</dbReference>
<dbReference type="InterPro" id="IPR023408">
    <property type="entry name" value="MscS_beta-dom_sf"/>
</dbReference>
<dbReference type="InterPro" id="IPR010920">
    <property type="entry name" value="LSM_dom_sf"/>
</dbReference>
<evidence type="ECO:0000256" key="6">
    <source>
        <dbReference type="ARBA" id="ARBA00023136"/>
    </source>
</evidence>
<dbReference type="Pfam" id="PF21082">
    <property type="entry name" value="MS_channel_3rd"/>
    <property type="match status" value="1"/>
</dbReference>